<dbReference type="InterPro" id="IPR011527">
    <property type="entry name" value="ABC1_TM_dom"/>
</dbReference>
<keyword evidence="3" id="KW-0813">Transport</keyword>
<feature type="transmembrane region" description="Helical" evidence="11">
    <location>
        <begin position="292"/>
        <end position="314"/>
    </location>
</feature>
<dbReference type="PANTHER" id="PTHR24223">
    <property type="entry name" value="ATP-BINDING CASSETTE SUB-FAMILY C"/>
    <property type="match status" value="1"/>
</dbReference>
<keyword evidence="5" id="KW-0547">Nucleotide-binding</keyword>
<evidence type="ECO:0000259" key="13">
    <source>
        <dbReference type="PROSITE" id="PS50929"/>
    </source>
</evidence>
<dbReference type="PROSITE" id="PS50929">
    <property type="entry name" value="ABC_TM1F"/>
    <property type="match status" value="1"/>
</dbReference>
<dbReference type="EMBL" id="SNRW01003076">
    <property type="protein sequence ID" value="KAA6390868.1"/>
    <property type="molecule type" value="Genomic_DNA"/>
</dbReference>
<dbReference type="Gene3D" id="1.20.1560.10">
    <property type="entry name" value="ABC transporter type 1, transmembrane domain"/>
    <property type="match status" value="1"/>
</dbReference>
<dbReference type="FunFam" id="3.40.50.300:FF:000997">
    <property type="entry name" value="Multidrug resistance-associated protein 1"/>
    <property type="match status" value="1"/>
</dbReference>
<comment type="similarity">
    <text evidence="2">Belongs to the ABC transporter superfamily. ABCC family. Conjugate transporter (TC 3.A.1.208) subfamily.</text>
</comment>
<dbReference type="GO" id="GO:0140359">
    <property type="term" value="F:ABC-type transporter activity"/>
    <property type="evidence" value="ECO:0007669"/>
    <property type="project" value="InterPro"/>
</dbReference>
<organism evidence="14 15">
    <name type="scientific">Streblomastix strix</name>
    <dbReference type="NCBI Taxonomy" id="222440"/>
    <lineage>
        <taxon>Eukaryota</taxon>
        <taxon>Metamonada</taxon>
        <taxon>Preaxostyla</taxon>
        <taxon>Oxymonadida</taxon>
        <taxon>Streblomastigidae</taxon>
        <taxon>Streblomastix</taxon>
    </lineage>
</organism>
<sequence>MSETGELFEVISDYSGKEGDKGAISILKGDIVKVIKKELVWYTIEKGGKKKNLCKQFYSGGKLKPITNEDMYEVADSDRSVLTTKQMSEGWMYKYNQYVQEKIEYEQLKADYPGVELKSPKSPSLFQVMIHCGSWRLLTSIIILIFSVGFQICQPSLMKEVIKAVITKGMAAEMNPTLPPEYQIESKFPYVSAIILMLCPFLNGLLDTLGSRFIFHFSSQLRSGLAGLIYQKTLLLNITSQSNIDTGRLLSLLSTDTSSIAMMFPMFFNMILLPIQIFVPFGFVAYDWGLSSLMSFGVFLFSFPFQAMVVPVLIKALKGYLTHNDTRNKVINEILQGMRVVKLSGLENEFIKRVESTRETQLNDVFYWTLTVQLFLTIMNATPQAVNVATMSVYITSQDVPQQMFPVSIMPTIGQLTMMTMPLMTLTVYVYAGSMVLISVSRIREFLILPELKVEPQIAPSNKKIAVEIRSCTFIWGDPPEIPLEQREKNIIMEEAEQRRKCAKIEEEKKKILEKQQEMMKMKRQSSYNEDIDGQYKLQQIEQNMGIQMQELLQNGVLSKRSLNCNPDTEIEQQQYQQPSLLEPPTNITPPLSLNQSYSSSLSQSLNQSQIINGKQMKYPTLYDITFRLPKGSLTMVVGSVGSGKSSIGAALIGDIEKQSGIIRIDGSIAYCPQTAWINNNTIRGNITFGSEFNQRRYNEVVRICALEPDFNTLAAGDMTAIGEKGVNLSGGQKARIQLARAVYSDRDIYILDDPLSAVDAHVGRFLLEECIDGKLKGKTRLLMTNQLQYIDKADNVIILNKGRIIAQGTSAQLKEKGINFDEFIIKSNNKEKNNKSKHHHKEKEWHKKNSSNNVIRQSRNRYKLLKDTNDKQIEAAKQIITEEEQQTGSVPWIQCAMLFLYTNLGGWVILEIQRVIHLFHITGRSQFMPSVVLVRQYSQLQDLQYLHLL</sequence>
<evidence type="ECO:0000313" key="14">
    <source>
        <dbReference type="EMBL" id="KAA6390868.1"/>
    </source>
</evidence>
<dbReference type="Pfam" id="PF00005">
    <property type="entry name" value="ABC_tran"/>
    <property type="match status" value="1"/>
</dbReference>
<keyword evidence="9" id="KW-0175">Coiled coil</keyword>
<dbReference type="InterPro" id="IPR036640">
    <property type="entry name" value="ABC1_TM_sf"/>
</dbReference>
<evidence type="ECO:0000256" key="7">
    <source>
        <dbReference type="ARBA" id="ARBA00022989"/>
    </source>
</evidence>
<dbReference type="InterPro" id="IPR027417">
    <property type="entry name" value="P-loop_NTPase"/>
</dbReference>
<dbReference type="Proteomes" id="UP000324800">
    <property type="component" value="Unassembled WGS sequence"/>
</dbReference>
<dbReference type="InterPro" id="IPR017871">
    <property type="entry name" value="ABC_transporter-like_CS"/>
</dbReference>
<dbReference type="CDD" id="cd03250">
    <property type="entry name" value="ABCC_MRP_domain1"/>
    <property type="match status" value="1"/>
</dbReference>
<keyword evidence="4 11" id="KW-0812">Transmembrane</keyword>
<keyword evidence="8 11" id="KW-0472">Membrane</keyword>
<dbReference type="GO" id="GO:0005524">
    <property type="term" value="F:ATP binding"/>
    <property type="evidence" value="ECO:0007669"/>
    <property type="project" value="UniProtKB-KW"/>
</dbReference>
<dbReference type="GO" id="GO:0016887">
    <property type="term" value="F:ATP hydrolysis activity"/>
    <property type="evidence" value="ECO:0007669"/>
    <property type="project" value="InterPro"/>
</dbReference>
<evidence type="ECO:0000256" key="6">
    <source>
        <dbReference type="ARBA" id="ARBA00022840"/>
    </source>
</evidence>
<dbReference type="PROSITE" id="PS50893">
    <property type="entry name" value="ABC_TRANSPORTER_2"/>
    <property type="match status" value="1"/>
</dbReference>
<dbReference type="SUPFAM" id="SSF52540">
    <property type="entry name" value="P-loop containing nucleoside triphosphate hydrolases"/>
    <property type="match status" value="1"/>
</dbReference>
<comment type="caution">
    <text evidence="14">The sequence shown here is derived from an EMBL/GenBank/DDBJ whole genome shotgun (WGS) entry which is preliminary data.</text>
</comment>
<dbReference type="AlphaFoldDB" id="A0A5J4W7M4"/>
<feature type="domain" description="ABC transmembrane type-1" evidence="13">
    <location>
        <begin position="138"/>
        <end position="435"/>
    </location>
</feature>
<comment type="subcellular location">
    <subcellularLocation>
        <location evidence="1">Membrane</location>
        <topology evidence="1">Multi-pass membrane protein</topology>
    </subcellularLocation>
</comment>
<accession>A0A5J4W7M4</accession>
<dbReference type="OrthoDB" id="6500128at2759"/>
<feature type="transmembrane region" description="Helical" evidence="11">
    <location>
        <begin position="267"/>
        <end position="286"/>
    </location>
</feature>
<name>A0A5J4W7M4_9EUKA</name>
<evidence type="ECO:0000256" key="11">
    <source>
        <dbReference type="SAM" id="Phobius"/>
    </source>
</evidence>
<keyword evidence="6" id="KW-0067">ATP-binding</keyword>
<dbReference type="Gene3D" id="3.40.50.300">
    <property type="entry name" value="P-loop containing nucleotide triphosphate hydrolases"/>
    <property type="match status" value="1"/>
</dbReference>
<gene>
    <name evidence="14" type="ORF">EZS28_013606</name>
</gene>
<proteinExistence type="inferred from homology"/>
<keyword evidence="7 11" id="KW-1133">Transmembrane helix</keyword>
<evidence type="ECO:0000256" key="8">
    <source>
        <dbReference type="ARBA" id="ARBA00023136"/>
    </source>
</evidence>
<protein>
    <submittedName>
        <fullName evidence="14">Putative ABC transporter C family member</fullName>
    </submittedName>
</protein>
<feature type="transmembrane region" description="Helical" evidence="11">
    <location>
        <begin position="423"/>
        <end position="443"/>
    </location>
</feature>
<dbReference type="PROSITE" id="PS00211">
    <property type="entry name" value="ABC_TRANSPORTER_1"/>
    <property type="match status" value="1"/>
</dbReference>
<feature type="domain" description="ABC transporter" evidence="12">
    <location>
        <begin position="606"/>
        <end position="827"/>
    </location>
</feature>
<dbReference type="InterPro" id="IPR044746">
    <property type="entry name" value="ABCC_6TM_D1"/>
</dbReference>
<evidence type="ECO:0000256" key="2">
    <source>
        <dbReference type="ARBA" id="ARBA00009726"/>
    </source>
</evidence>
<evidence type="ECO:0000256" key="3">
    <source>
        <dbReference type="ARBA" id="ARBA00022448"/>
    </source>
</evidence>
<evidence type="ECO:0000256" key="5">
    <source>
        <dbReference type="ARBA" id="ARBA00022741"/>
    </source>
</evidence>
<evidence type="ECO:0000256" key="10">
    <source>
        <dbReference type="SAM" id="MobiDB-lite"/>
    </source>
</evidence>
<evidence type="ECO:0000256" key="9">
    <source>
        <dbReference type="SAM" id="Coils"/>
    </source>
</evidence>
<dbReference type="InterPro" id="IPR003439">
    <property type="entry name" value="ABC_transporter-like_ATP-bd"/>
</dbReference>
<evidence type="ECO:0000256" key="1">
    <source>
        <dbReference type="ARBA" id="ARBA00004141"/>
    </source>
</evidence>
<dbReference type="SUPFAM" id="SSF90123">
    <property type="entry name" value="ABC transporter transmembrane region"/>
    <property type="match status" value="1"/>
</dbReference>
<evidence type="ECO:0000313" key="15">
    <source>
        <dbReference type="Proteomes" id="UP000324800"/>
    </source>
</evidence>
<dbReference type="InterPro" id="IPR050173">
    <property type="entry name" value="ABC_transporter_C-like"/>
</dbReference>
<reference evidence="14 15" key="1">
    <citation type="submission" date="2019-03" db="EMBL/GenBank/DDBJ databases">
        <title>Single cell metagenomics reveals metabolic interactions within the superorganism composed of flagellate Streblomastix strix and complex community of Bacteroidetes bacteria on its surface.</title>
        <authorList>
            <person name="Treitli S.C."/>
            <person name="Kolisko M."/>
            <person name="Husnik F."/>
            <person name="Keeling P."/>
            <person name="Hampl V."/>
        </authorList>
    </citation>
    <scope>NUCLEOTIDE SEQUENCE [LARGE SCALE GENOMIC DNA]</scope>
    <source>
        <strain evidence="14">ST1C</strain>
    </source>
</reference>
<evidence type="ECO:0000259" key="12">
    <source>
        <dbReference type="PROSITE" id="PS50893"/>
    </source>
</evidence>
<dbReference type="PANTHER" id="PTHR24223:SF456">
    <property type="entry name" value="MULTIDRUG RESISTANCE-ASSOCIATED PROTEIN LETHAL(2)03659"/>
    <property type="match status" value="1"/>
</dbReference>
<dbReference type="InterPro" id="IPR003593">
    <property type="entry name" value="AAA+_ATPase"/>
</dbReference>
<dbReference type="CDD" id="cd18579">
    <property type="entry name" value="ABC_6TM_ABCC_D1"/>
    <property type="match status" value="1"/>
</dbReference>
<dbReference type="GO" id="GO:0016020">
    <property type="term" value="C:membrane"/>
    <property type="evidence" value="ECO:0007669"/>
    <property type="project" value="UniProtKB-SubCell"/>
</dbReference>
<dbReference type="Pfam" id="PF00664">
    <property type="entry name" value="ABC_membrane"/>
    <property type="match status" value="1"/>
</dbReference>
<dbReference type="SMART" id="SM00382">
    <property type="entry name" value="AAA"/>
    <property type="match status" value="1"/>
</dbReference>
<feature type="region of interest" description="Disordered" evidence="10">
    <location>
        <begin position="830"/>
        <end position="853"/>
    </location>
</feature>
<feature type="coiled-coil region" evidence="9">
    <location>
        <begin position="493"/>
        <end position="525"/>
    </location>
</feature>
<evidence type="ECO:0000256" key="4">
    <source>
        <dbReference type="ARBA" id="ARBA00022692"/>
    </source>
</evidence>